<gene>
    <name evidence="2" type="ORF">FLACOL_02419</name>
</gene>
<dbReference type="Proteomes" id="UP000238180">
    <property type="component" value="Unassembled WGS sequence"/>
</dbReference>
<protein>
    <recommendedName>
        <fullName evidence="4">Lipoprotein</fullName>
    </recommendedName>
</protein>
<feature type="chain" id="PRO_5014990289" description="Lipoprotein" evidence="1">
    <location>
        <begin position="24"/>
        <end position="401"/>
    </location>
</feature>
<dbReference type="PROSITE" id="PS51257">
    <property type="entry name" value="PROKAR_LIPOPROTEIN"/>
    <property type="match status" value="1"/>
</dbReference>
<feature type="signal peptide" evidence="1">
    <location>
        <begin position="1"/>
        <end position="23"/>
    </location>
</feature>
<evidence type="ECO:0000256" key="1">
    <source>
        <dbReference type="SAM" id="SignalP"/>
    </source>
</evidence>
<evidence type="ECO:0000313" key="3">
    <source>
        <dbReference type="Proteomes" id="UP000238180"/>
    </source>
</evidence>
<proteinExistence type="predicted"/>
<evidence type="ECO:0008006" key="4">
    <source>
        <dbReference type="Google" id="ProtNLM"/>
    </source>
</evidence>
<sequence>MEIKYRMMKQIIKILLFSFLITACNGQVTNSKKLKTYKDNTQNQNTNKEQVPVDFFDKKYFNGYMISFGDSDISEHPYRYYYNYRNKEVQWFAISYVPKDISLRNYWLNYLQDPNTNEIGKSSEIEKIVTKKLNLYNIFAVYIPKIYLDVSNGESEEAMFFKKNTEIYFYQYNLSEKKWNFLKKLKTNNPLIGKYDFFYKQFSQLFSSDTVSKSRNNEIENFSTSKKFKFKFQVSTINNDEDNEKQKINITIKNIETNKNQEIDFVPEMLYTKKNNLNSSIHSYFNPKQELIKTSEGIEQYHDFILLDFNFDGLEDFAIINYEGSNGGPQYAYYKQNSKGQFELDLQLTDDIRLFPIEINNKGRNLKFGHPSGCCKINTFVIKIQSNGKWKETYSKLDDIK</sequence>
<evidence type="ECO:0000313" key="2">
    <source>
        <dbReference type="EMBL" id="SPE78403.1"/>
    </source>
</evidence>
<dbReference type="NCBIfam" id="NF047539">
    <property type="entry name" value="XAC2610_fam"/>
    <property type="match status" value="1"/>
</dbReference>
<reference evidence="2 3" key="1">
    <citation type="submission" date="2018-02" db="EMBL/GenBank/DDBJ databases">
        <authorList>
            <person name="Cohen D.B."/>
            <person name="Kent A.D."/>
        </authorList>
    </citation>
    <scope>NUCLEOTIDE SEQUENCE [LARGE SCALE GENOMIC DNA]</scope>
    <source>
        <strain evidence="2">CIP109753</strain>
    </source>
</reference>
<dbReference type="InterPro" id="IPR058087">
    <property type="entry name" value="XAC2610_dom"/>
</dbReference>
<dbReference type="EMBL" id="OLKH01000133">
    <property type="protein sequence ID" value="SPE78403.1"/>
    <property type="molecule type" value="Genomic_DNA"/>
</dbReference>
<keyword evidence="1" id="KW-0732">Signal</keyword>
<name>A0A2N9PDK1_9FLAO</name>
<organism evidence="2 3">
    <name type="scientific">Flavobacterium columnare</name>
    <dbReference type="NCBI Taxonomy" id="996"/>
    <lineage>
        <taxon>Bacteria</taxon>
        <taxon>Pseudomonadati</taxon>
        <taxon>Bacteroidota</taxon>
        <taxon>Flavobacteriia</taxon>
        <taxon>Flavobacteriales</taxon>
        <taxon>Flavobacteriaceae</taxon>
        <taxon>Flavobacterium</taxon>
    </lineage>
</organism>
<accession>A0A2N9PDK1</accession>
<dbReference type="AlphaFoldDB" id="A0A2N9PDK1"/>